<feature type="compositionally biased region" description="Acidic residues" evidence="1">
    <location>
        <begin position="142"/>
        <end position="154"/>
    </location>
</feature>
<proteinExistence type="predicted"/>
<evidence type="ECO:0000313" key="2">
    <source>
        <dbReference type="EMBL" id="KAG6770194.1"/>
    </source>
</evidence>
<feature type="region of interest" description="Disordered" evidence="1">
    <location>
        <begin position="129"/>
        <end position="226"/>
    </location>
</feature>
<organism evidence="2 3">
    <name type="scientific">Populus tomentosa</name>
    <name type="common">Chinese white poplar</name>
    <dbReference type="NCBI Taxonomy" id="118781"/>
    <lineage>
        <taxon>Eukaryota</taxon>
        <taxon>Viridiplantae</taxon>
        <taxon>Streptophyta</taxon>
        <taxon>Embryophyta</taxon>
        <taxon>Tracheophyta</taxon>
        <taxon>Spermatophyta</taxon>
        <taxon>Magnoliopsida</taxon>
        <taxon>eudicotyledons</taxon>
        <taxon>Gunneridae</taxon>
        <taxon>Pentapetalae</taxon>
        <taxon>rosids</taxon>
        <taxon>fabids</taxon>
        <taxon>Malpighiales</taxon>
        <taxon>Salicaceae</taxon>
        <taxon>Saliceae</taxon>
        <taxon>Populus</taxon>
    </lineage>
</organism>
<feature type="compositionally biased region" description="Gly residues" evidence="1">
    <location>
        <begin position="202"/>
        <end position="216"/>
    </location>
</feature>
<protein>
    <submittedName>
        <fullName evidence="2">Uncharacterized protein</fullName>
    </submittedName>
</protein>
<gene>
    <name evidence="2" type="ORF">POTOM_025869</name>
</gene>
<keyword evidence="3" id="KW-1185">Reference proteome</keyword>
<evidence type="ECO:0000256" key="1">
    <source>
        <dbReference type="SAM" id="MobiDB-lite"/>
    </source>
</evidence>
<dbReference type="PANTHER" id="PTHR36884">
    <property type="entry name" value="FIP1[III]-LIKE PROTEIN"/>
    <property type="match status" value="1"/>
</dbReference>
<dbReference type="PANTHER" id="PTHR36884:SF1">
    <property type="entry name" value="FIP1[V]-LIKE PROTEIN"/>
    <property type="match status" value="1"/>
</dbReference>
<dbReference type="Proteomes" id="UP000886885">
    <property type="component" value="Chromosome 6D"/>
</dbReference>
<evidence type="ECO:0000313" key="3">
    <source>
        <dbReference type="Proteomes" id="UP000886885"/>
    </source>
</evidence>
<sequence length="375" mass="40296">MEDDDEFGDLYTDVLRPFSSSSSSTPQPTQPLSAPSSLHRPIDINDAVKDDDDEILHGNPPDPSNQNSIQITSYSAPRIRVLGDAESPIKGSIGEDTEVSFDIEEVNTGILEDSGPIIPGLMGDDSRKMEASAEISGGGGDWQDEEESDSEDDLQIVLNDNTHPGGTMGIDREIGDDDEDGDPLVIVADGDGPNQAIEEQDWGGGEDGGAAAGGGAEGERKEGGEAVGKGNAVVGPKIGYSNHVYHHHPFHSQFKVSVVVVDVLCGYCEDENDDQDIFVVDAWGAVIARHVTPCSNVSIKFMVVVIVIWVDLLHLYNRGNAVVGTAEKIAMNYSELNSFIPLHSLNCPTQNLQLVNSIDMLLFGIGIHMFEMPFH</sequence>
<dbReference type="GO" id="GO:0003723">
    <property type="term" value="F:RNA binding"/>
    <property type="evidence" value="ECO:0007669"/>
    <property type="project" value="TreeGrafter"/>
</dbReference>
<feature type="region of interest" description="Disordered" evidence="1">
    <location>
        <begin position="1"/>
        <end position="72"/>
    </location>
</feature>
<dbReference type="GO" id="GO:0016607">
    <property type="term" value="C:nuclear speck"/>
    <property type="evidence" value="ECO:0007669"/>
    <property type="project" value="TreeGrafter"/>
</dbReference>
<dbReference type="GO" id="GO:0006397">
    <property type="term" value="P:mRNA processing"/>
    <property type="evidence" value="ECO:0007669"/>
    <property type="project" value="InterPro"/>
</dbReference>
<dbReference type="OrthoDB" id="1743229at2759"/>
<reference evidence="2" key="1">
    <citation type="journal article" date="2020" name="bioRxiv">
        <title>Hybrid origin of Populus tomentosa Carr. identified through genome sequencing and phylogenomic analysis.</title>
        <authorList>
            <person name="An X."/>
            <person name="Gao K."/>
            <person name="Chen Z."/>
            <person name="Li J."/>
            <person name="Yang X."/>
            <person name="Yang X."/>
            <person name="Zhou J."/>
            <person name="Guo T."/>
            <person name="Zhao T."/>
            <person name="Huang S."/>
            <person name="Miao D."/>
            <person name="Khan W.U."/>
            <person name="Rao P."/>
            <person name="Ye M."/>
            <person name="Lei B."/>
            <person name="Liao W."/>
            <person name="Wang J."/>
            <person name="Ji L."/>
            <person name="Li Y."/>
            <person name="Guo B."/>
            <person name="Mustafa N.S."/>
            <person name="Li S."/>
            <person name="Yun Q."/>
            <person name="Keller S.R."/>
            <person name="Mao J."/>
            <person name="Zhang R."/>
            <person name="Strauss S.H."/>
        </authorList>
    </citation>
    <scope>NUCLEOTIDE SEQUENCE</scope>
    <source>
        <strain evidence="2">GM15</strain>
        <tissue evidence="2">Leaf</tissue>
    </source>
</reference>
<comment type="caution">
    <text evidence="2">The sequence shown here is derived from an EMBL/GenBank/DDBJ whole genome shotgun (WGS) entry which is preliminary data.</text>
</comment>
<accession>A0A8X8CYW1</accession>
<dbReference type="InterPro" id="IPR044976">
    <property type="entry name" value="FIPS5/FIPS3-like"/>
</dbReference>
<dbReference type="EMBL" id="JAAWWB010000012">
    <property type="protein sequence ID" value="KAG6770194.1"/>
    <property type="molecule type" value="Genomic_DNA"/>
</dbReference>
<feature type="compositionally biased region" description="Low complexity" evidence="1">
    <location>
        <begin position="19"/>
        <end position="38"/>
    </location>
</feature>
<dbReference type="AlphaFoldDB" id="A0A8X8CYW1"/>
<name>A0A8X8CYW1_POPTO</name>